<reference evidence="1" key="1">
    <citation type="submission" date="2018-03" db="EMBL/GenBank/DDBJ databases">
        <title>Complete genome sequence analysis of Enterobacteria phage IME347.</title>
        <authorList>
            <person name="Li P."/>
            <person name="Wang J."/>
            <person name="Tong Y."/>
        </authorList>
    </citation>
    <scope>NUCLEOTIDE SEQUENCE [LARGE SCALE GENOMIC DNA]</scope>
</reference>
<organism evidence="1">
    <name type="scientific">Escherichia phage vB_EcoS_IME347</name>
    <dbReference type="NCBI Taxonomy" id="2496546"/>
    <lineage>
        <taxon>Viruses</taxon>
        <taxon>Duplodnaviria</taxon>
        <taxon>Heunggongvirae</taxon>
        <taxon>Uroviricota</taxon>
        <taxon>Caudoviricetes</taxon>
        <taxon>Drexlerviridae</taxon>
        <taxon>Tunavirinae</taxon>
        <taxon>Badaguanvirus</taxon>
        <taxon>Badaguanvirus IME347</taxon>
    </lineage>
</organism>
<dbReference type="Proteomes" id="UP000247217">
    <property type="component" value="Segment"/>
</dbReference>
<accession>A0A2S1GSG2</accession>
<dbReference type="EMBL" id="MH051918">
    <property type="protein sequence ID" value="AWD92286.1"/>
    <property type="molecule type" value="Genomic_DNA"/>
</dbReference>
<dbReference type="KEGG" id="vg:54991427"/>
<dbReference type="GeneID" id="54991427"/>
<keyword evidence="2" id="KW-1185">Reference proteome</keyword>
<protein>
    <submittedName>
        <fullName evidence="1">Uncharacterized protein</fullName>
    </submittedName>
</protein>
<proteinExistence type="predicted"/>
<evidence type="ECO:0000313" key="1">
    <source>
        <dbReference type="EMBL" id="AWD92286.1"/>
    </source>
</evidence>
<dbReference type="RefSeq" id="YP_009800922.1">
    <property type="nucleotide sequence ID" value="NC_047960.1"/>
</dbReference>
<sequence>MTKKMICVFASNSLGDAAFVSGNQYTATREDGKVFVTDRIGFKIQVNLDSGHEGRAAWSCVVRTAYGADLFKFIIA</sequence>
<name>A0A2S1GSG2_9CAUD</name>
<evidence type="ECO:0000313" key="2">
    <source>
        <dbReference type="Proteomes" id="UP000247217"/>
    </source>
</evidence>